<dbReference type="UniPathway" id="UPA00557">
    <property type="reaction ID" value="UER00614"/>
</dbReference>
<keyword evidence="21" id="KW-1185">Reference proteome</keyword>
<dbReference type="EMBL" id="CP000492">
    <property type="protein sequence ID" value="ABL64421.1"/>
    <property type="molecule type" value="Genomic_DNA"/>
</dbReference>
<evidence type="ECO:0000313" key="20">
    <source>
        <dbReference type="EMBL" id="ABL64421.1"/>
    </source>
</evidence>
<evidence type="ECO:0000256" key="2">
    <source>
        <dbReference type="ARBA" id="ARBA00004651"/>
    </source>
</evidence>
<evidence type="ECO:0000256" key="9">
    <source>
        <dbReference type="ARBA" id="ARBA00022516"/>
    </source>
</evidence>
<dbReference type="InterPro" id="IPR000374">
    <property type="entry name" value="PC_trans"/>
</dbReference>
<evidence type="ECO:0000256" key="16">
    <source>
        <dbReference type="ARBA" id="ARBA00023209"/>
    </source>
</evidence>
<evidence type="ECO:0000256" key="5">
    <source>
        <dbReference type="ARBA" id="ARBA00010185"/>
    </source>
</evidence>
<dbReference type="PANTHER" id="PTHR46382">
    <property type="entry name" value="PHOSPHATIDATE CYTIDYLYLTRANSFERASE"/>
    <property type="match status" value="1"/>
</dbReference>
<comment type="subcellular location">
    <subcellularLocation>
        <location evidence="2">Cell membrane</location>
        <topology evidence="2">Multi-pass membrane protein</topology>
    </subcellularLocation>
</comment>
<keyword evidence="14" id="KW-0443">Lipid metabolism</keyword>
<dbReference type="Pfam" id="PF01148">
    <property type="entry name" value="CTP_transf_1"/>
    <property type="match status" value="1"/>
</dbReference>
<proteinExistence type="inferred from homology"/>
<feature type="transmembrane region" description="Helical" evidence="19">
    <location>
        <begin position="153"/>
        <end position="175"/>
    </location>
</feature>
<organism evidence="20 21">
    <name type="scientific">Chlorobium phaeobacteroides (strain DSM 266 / SMG 266 / 2430)</name>
    <dbReference type="NCBI Taxonomy" id="290317"/>
    <lineage>
        <taxon>Bacteria</taxon>
        <taxon>Pseudomonadati</taxon>
        <taxon>Chlorobiota</taxon>
        <taxon>Chlorobiia</taxon>
        <taxon>Chlorobiales</taxon>
        <taxon>Chlorobiaceae</taxon>
        <taxon>Chlorobium/Pelodictyon group</taxon>
        <taxon>Chlorobium</taxon>
    </lineage>
</organism>
<evidence type="ECO:0000256" key="12">
    <source>
        <dbReference type="ARBA" id="ARBA00022695"/>
    </source>
</evidence>
<evidence type="ECO:0000256" key="14">
    <source>
        <dbReference type="ARBA" id="ARBA00023098"/>
    </source>
</evidence>
<feature type="transmembrane region" description="Helical" evidence="19">
    <location>
        <begin position="20"/>
        <end position="37"/>
    </location>
</feature>
<evidence type="ECO:0000256" key="1">
    <source>
        <dbReference type="ARBA" id="ARBA00001698"/>
    </source>
</evidence>
<accession>A1BDE4</accession>
<keyword evidence="11 18" id="KW-0812">Transmembrane</keyword>
<gene>
    <name evidence="20" type="ordered locus">Cpha266_0362</name>
</gene>
<evidence type="ECO:0000256" key="15">
    <source>
        <dbReference type="ARBA" id="ARBA00023136"/>
    </source>
</evidence>
<keyword evidence="9" id="KW-0444">Lipid biosynthesis</keyword>
<reference evidence="20 21" key="1">
    <citation type="submission" date="2006-12" db="EMBL/GenBank/DDBJ databases">
        <title>Complete sequence of Chlorobium phaeobacteroides DSM 266.</title>
        <authorList>
            <consortium name="US DOE Joint Genome Institute"/>
            <person name="Copeland A."/>
            <person name="Lucas S."/>
            <person name="Lapidus A."/>
            <person name="Barry K."/>
            <person name="Detter J.C."/>
            <person name="Glavina del Rio T."/>
            <person name="Hammon N."/>
            <person name="Israni S."/>
            <person name="Pitluck S."/>
            <person name="Goltsman E."/>
            <person name="Schmutz J."/>
            <person name="Larimer F."/>
            <person name="Land M."/>
            <person name="Hauser L."/>
            <person name="Mikhailova N."/>
            <person name="Li T."/>
            <person name="Overmann J."/>
            <person name="Bryant D.A."/>
            <person name="Richardson P."/>
        </authorList>
    </citation>
    <scope>NUCLEOTIDE SEQUENCE [LARGE SCALE GENOMIC DNA]</scope>
    <source>
        <strain evidence="20 21">DSM 266</strain>
    </source>
</reference>
<evidence type="ECO:0000256" key="8">
    <source>
        <dbReference type="ARBA" id="ARBA00022475"/>
    </source>
</evidence>
<evidence type="ECO:0000256" key="17">
    <source>
        <dbReference type="ARBA" id="ARBA00023264"/>
    </source>
</evidence>
<dbReference type="HOGENOM" id="CLU_037294_3_2_10"/>
<evidence type="ECO:0000256" key="3">
    <source>
        <dbReference type="ARBA" id="ARBA00005119"/>
    </source>
</evidence>
<evidence type="ECO:0000256" key="19">
    <source>
        <dbReference type="SAM" id="Phobius"/>
    </source>
</evidence>
<dbReference type="PROSITE" id="PS01315">
    <property type="entry name" value="CDS"/>
    <property type="match status" value="1"/>
</dbReference>
<sequence length="284" mass="31133">MHGIAVPITEIMGTLLSINLLQRIVVAVLGIPLLLWINREGGILFFLLVLLLSLLATVEFYRLAEHKAHPSPLWLVLPWTVLIQVNFYIGIADTAELLLLMVLFLFVLELFDKEGSPLLNLGSLLTGLLYVNLCFGSLLRLRLSLHDGRGEAFVLLLLVCVWSADIFAYFGGSTLGGKLIHRKLFERLSPHKTWEGFLSGFFGSLAASMVFARFVPDVSDSAALITGALIGLGSPAGDLIESMFKRDAGVKDSSGLIPGHGGVLDRFDTVMFVSPFIYLIITYL</sequence>
<name>A1BDE4_CHLPD</name>
<dbReference type="eggNOG" id="COG4589">
    <property type="taxonomic scope" value="Bacteria"/>
</dbReference>
<comment type="pathway">
    <text evidence="3 18">Phospholipid metabolism; CDP-diacylglycerol biosynthesis; CDP-diacylglycerol from sn-glycerol 3-phosphate: step 3/3.</text>
</comment>
<dbReference type="PANTHER" id="PTHR46382:SF1">
    <property type="entry name" value="PHOSPHATIDATE CYTIDYLYLTRANSFERASE"/>
    <property type="match status" value="1"/>
</dbReference>
<evidence type="ECO:0000256" key="11">
    <source>
        <dbReference type="ARBA" id="ARBA00022692"/>
    </source>
</evidence>
<feature type="transmembrane region" description="Helical" evidence="19">
    <location>
        <begin position="95"/>
        <end position="111"/>
    </location>
</feature>
<dbReference type="GO" id="GO:0005886">
    <property type="term" value="C:plasma membrane"/>
    <property type="evidence" value="ECO:0007669"/>
    <property type="project" value="UniProtKB-SubCell"/>
</dbReference>
<comment type="similarity">
    <text evidence="5 18">Belongs to the CDS family.</text>
</comment>
<dbReference type="STRING" id="290317.Cpha266_0362"/>
<dbReference type="KEGG" id="cph:Cpha266_0362"/>
<feature type="transmembrane region" description="Helical" evidence="19">
    <location>
        <begin position="43"/>
        <end position="61"/>
    </location>
</feature>
<dbReference type="RefSeq" id="WP_011744254.1">
    <property type="nucleotide sequence ID" value="NC_008639.1"/>
</dbReference>
<protein>
    <recommendedName>
        <fullName evidence="7 18">Phosphatidate cytidylyltransferase</fullName>
        <ecNumber evidence="6 18">2.7.7.41</ecNumber>
    </recommendedName>
</protein>
<evidence type="ECO:0000256" key="7">
    <source>
        <dbReference type="ARBA" id="ARBA00019373"/>
    </source>
</evidence>
<evidence type="ECO:0000256" key="13">
    <source>
        <dbReference type="ARBA" id="ARBA00022989"/>
    </source>
</evidence>
<keyword evidence="17" id="KW-1208">Phospholipid metabolism</keyword>
<dbReference type="EC" id="2.7.7.41" evidence="6 18"/>
<comment type="pathway">
    <text evidence="4">Lipid metabolism.</text>
</comment>
<dbReference type="GO" id="GO:0004605">
    <property type="term" value="F:phosphatidate cytidylyltransferase activity"/>
    <property type="evidence" value="ECO:0007669"/>
    <property type="project" value="UniProtKB-EC"/>
</dbReference>
<keyword evidence="13 19" id="KW-1133">Transmembrane helix</keyword>
<evidence type="ECO:0000256" key="4">
    <source>
        <dbReference type="ARBA" id="ARBA00005189"/>
    </source>
</evidence>
<keyword evidence="10 18" id="KW-0808">Transferase</keyword>
<dbReference type="Proteomes" id="UP000008701">
    <property type="component" value="Chromosome"/>
</dbReference>
<evidence type="ECO:0000256" key="10">
    <source>
        <dbReference type="ARBA" id="ARBA00022679"/>
    </source>
</evidence>
<keyword evidence="12 18" id="KW-0548">Nucleotidyltransferase</keyword>
<evidence type="ECO:0000313" key="21">
    <source>
        <dbReference type="Proteomes" id="UP000008701"/>
    </source>
</evidence>
<keyword evidence="16" id="KW-0594">Phospholipid biosynthesis</keyword>
<feature type="transmembrane region" description="Helical" evidence="19">
    <location>
        <begin position="118"/>
        <end position="141"/>
    </location>
</feature>
<dbReference type="GO" id="GO:0016024">
    <property type="term" value="P:CDP-diacylglycerol biosynthetic process"/>
    <property type="evidence" value="ECO:0007669"/>
    <property type="project" value="UniProtKB-UniPathway"/>
</dbReference>
<keyword evidence="8" id="KW-1003">Cell membrane</keyword>
<keyword evidence="15 19" id="KW-0472">Membrane</keyword>
<dbReference type="AlphaFoldDB" id="A1BDE4"/>
<comment type="catalytic activity">
    <reaction evidence="1 18">
        <text>a 1,2-diacyl-sn-glycero-3-phosphate + CTP + H(+) = a CDP-1,2-diacyl-sn-glycerol + diphosphate</text>
        <dbReference type="Rhea" id="RHEA:16229"/>
        <dbReference type="ChEBI" id="CHEBI:15378"/>
        <dbReference type="ChEBI" id="CHEBI:33019"/>
        <dbReference type="ChEBI" id="CHEBI:37563"/>
        <dbReference type="ChEBI" id="CHEBI:58332"/>
        <dbReference type="ChEBI" id="CHEBI:58608"/>
        <dbReference type="EC" id="2.7.7.41"/>
    </reaction>
</comment>
<evidence type="ECO:0000256" key="18">
    <source>
        <dbReference type="RuleBase" id="RU003938"/>
    </source>
</evidence>
<evidence type="ECO:0000256" key="6">
    <source>
        <dbReference type="ARBA" id="ARBA00012487"/>
    </source>
</evidence>
<feature type="transmembrane region" description="Helical" evidence="19">
    <location>
        <begin position="196"/>
        <end position="215"/>
    </location>
</feature>